<feature type="region of interest" description="Disordered" evidence="2">
    <location>
        <begin position="444"/>
        <end position="475"/>
    </location>
</feature>
<name>A0A2X0M270_9BASI</name>
<dbReference type="STRING" id="289078.A0A2X0M270"/>
<dbReference type="GO" id="GO:0001042">
    <property type="term" value="F:RNA polymerase I core binding"/>
    <property type="evidence" value="ECO:0007669"/>
    <property type="project" value="TreeGrafter"/>
</dbReference>
<dbReference type="Pfam" id="PF05327">
    <property type="entry name" value="RRN3"/>
    <property type="match status" value="1"/>
</dbReference>
<feature type="compositionally biased region" description="Basic and acidic residues" evidence="2">
    <location>
        <begin position="837"/>
        <end position="854"/>
    </location>
</feature>
<feature type="compositionally biased region" description="Pro residues" evidence="2">
    <location>
        <begin position="1"/>
        <end position="10"/>
    </location>
</feature>
<organism evidence="3 4">
    <name type="scientific">Microbotryum saponariae</name>
    <dbReference type="NCBI Taxonomy" id="289078"/>
    <lineage>
        <taxon>Eukaryota</taxon>
        <taxon>Fungi</taxon>
        <taxon>Dikarya</taxon>
        <taxon>Basidiomycota</taxon>
        <taxon>Pucciniomycotina</taxon>
        <taxon>Microbotryomycetes</taxon>
        <taxon>Microbotryales</taxon>
        <taxon>Microbotryaceae</taxon>
        <taxon>Microbotryum</taxon>
    </lineage>
</organism>
<keyword evidence="4" id="KW-1185">Reference proteome</keyword>
<dbReference type="InterPro" id="IPR007991">
    <property type="entry name" value="RNA_pol_I_trans_ini_fac_RRN3"/>
</dbReference>
<feature type="compositionally biased region" description="Basic residues" evidence="2">
    <location>
        <begin position="17"/>
        <end position="26"/>
    </location>
</feature>
<feature type="compositionally biased region" description="Low complexity" evidence="2">
    <location>
        <begin position="774"/>
        <end position="786"/>
    </location>
</feature>
<dbReference type="GO" id="GO:0006361">
    <property type="term" value="P:transcription initiation at RNA polymerase I promoter"/>
    <property type="evidence" value="ECO:0007669"/>
    <property type="project" value="InterPro"/>
</dbReference>
<dbReference type="AlphaFoldDB" id="A0A2X0M270"/>
<feature type="region of interest" description="Disordered" evidence="2">
    <location>
        <begin position="837"/>
        <end position="860"/>
    </location>
</feature>
<feature type="region of interest" description="Disordered" evidence="2">
    <location>
        <begin position="365"/>
        <end position="410"/>
    </location>
</feature>
<accession>A0A2X0M270</accession>
<protein>
    <submittedName>
        <fullName evidence="3">BZ3500_MvSof-1268-A1-R1_Chr5-2g08134 protein</fullName>
    </submittedName>
</protein>
<sequence>MAAPSYPPAPQGSTRGPSKKAIKRAHAAPIAAMTAKANQPPPLVRSGSKRPRPSESSYNATDVDAEQQPPATAVRKVVGMKAVAAAAKPRPSSITGDGSAFKRGMYLTFIDDAFKRRQQGQNERYKELIAQFLAIIPSTSSAPHASSSTSTSSFTSAETPTTASLRVWLDALTHIVSKLDATHAPLVETILAVPWATMDDGFVTVYVKFISALVSARPEWLQAVLSPCVQGFSYRSKYTVGSPAAMPSITRGILYSRLHAMLTMLLSLIPTLAPSLAPLLSIHFPAKREPKIAQICYIENLLMLSEYCSALTEDIMGLIVERALNIDVEIQGEPDDWEDAEDELLGIQPREDEANVKDVVGRLIAEDADASSDDEDENDDGDAFNMEDLDSDDEPNPISDDEAAKKVRSSEGMSVEALRKILERRTKLDAILKVVLDHLANAHAEVPSSPRPPLTNEGLDSTETTPTPETRPSQEVVDRRLALFRSLLDIFDRTLLRTFKTRNTQFILFYLCSLDVASSDQFIGVLLGRALFQTDAPAITRVAAAGYVASFISRATYVDASMTRKVVHHLCRYLETSMEDFAAASRVFTGPKASATSSMAIDLPVFYAVTQAVFYIFCFRWKDLMDEGEEDDLVLESGRRWMLGLETIKKVVASNFNPLKVCAQSIVQQFATIANKTNFLYCWSLIDSNRRSGVSDANAPSAATSYAVPHLNRQAPPPPSRSSSVASIPSAAPRQLLVAEEMDSFFPFDPFKMPLSSVYIDGIYREWIDDDASSSEASSDTSSSEASDSEDSASDCDPVSDTTSGWAVPGLLSTSSDPALDAEVARSFEAMSLSLSPHHESFGGRRKKEEDRRPAISSLA</sequence>
<reference evidence="4" key="1">
    <citation type="submission" date="2016-10" db="EMBL/GenBank/DDBJ databases">
        <authorList>
            <person name="Jeantristanb JTB J.-T."/>
            <person name="Ricardo R."/>
        </authorList>
    </citation>
    <scope>NUCLEOTIDE SEQUENCE [LARGE SCALE GENOMIC DNA]</scope>
</reference>
<feature type="region of interest" description="Disordered" evidence="2">
    <location>
        <begin position="1"/>
        <end position="71"/>
    </location>
</feature>
<dbReference type="EMBL" id="FMWP01000018">
    <property type="protein sequence ID" value="SCZ92716.1"/>
    <property type="molecule type" value="Genomic_DNA"/>
</dbReference>
<proteinExistence type="inferred from homology"/>
<evidence type="ECO:0000313" key="4">
    <source>
        <dbReference type="Proteomes" id="UP000249723"/>
    </source>
</evidence>
<evidence type="ECO:0000256" key="2">
    <source>
        <dbReference type="SAM" id="MobiDB-lite"/>
    </source>
</evidence>
<dbReference type="PANTHER" id="PTHR12790:SF0">
    <property type="entry name" value="RNA POLYMERASE I-SPECIFIC TRANSCRIPTION INITIATION FACTOR RRN3-RELATED"/>
    <property type="match status" value="1"/>
</dbReference>
<dbReference type="GO" id="GO:0005634">
    <property type="term" value="C:nucleus"/>
    <property type="evidence" value="ECO:0007669"/>
    <property type="project" value="TreeGrafter"/>
</dbReference>
<dbReference type="GO" id="GO:0001181">
    <property type="term" value="F:RNA polymerase I general transcription initiation factor activity"/>
    <property type="evidence" value="ECO:0007669"/>
    <property type="project" value="InterPro"/>
</dbReference>
<gene>
    <name evidence="3" type="ORF">BZ3500_MVSOF-1268-A1-R1_CHR5-2G08134</name>
</gene>
<dbReference type="OrthoDB" id="26970at2759"/>
<feature type="compositionally biased region" description="Acidic residues" evidence="2">
    <location>
        <begin position="366"/>
        <end position="401"/>
    </location>
</feature>
<dbReference type="Proteomes" id="UP000249723">
    <property type="component" value="Unassembled WGS sequence"/>
</dbReference>
<feature type="region of interest" description="Disordered" evidence="2">
    <location>
        <begin position="771"/>
        <end position="815"/>
    </location>
</feature>
<dbReference type="PANTHER" id="PTHR12790">
    <property type="entry name" value="TRANSCRIPTION INITIATION FACTOR IA RRN3"/>
    <property type="match status" value="1"/>
</dbReference>
<comment type="similarity">
    <text evidence="1">Belongs to the RRN3 family.</text>
</comment>
<evidence type="ECO:0000313" key="3">
    <source>
        <dbReference type="EMBL" id="SCZ92716.1"/>
    </source>
</evidence>
<evidence type="ECO:0000256" key="1">
    <source>
        <dbReference type="ARBA" id="ARBA00010098"/>
    </source>
</evidence>